<keyword evidence="4" id="KW-0699">rRNA-binding</keyword>
<evidence type="ECO:0000313" key="9">
    <source>
        <dbReference type="Proteomes" id="UP000008139"/>
    </source>
</evidence>
<keyword evidence="4" id="KW-0694">RNA-binding</keyword>
<dbReference type="InParanoid" id="F2LXS3"/>
<dbReference type="PANTHER" id="PTHR12934:SF11">
    <property type="entry name" value="LARGE RIBOSOMAL SUBUNIT PROTEIN UL15M"/>
    <property type="match status" value="1"/>
</dbReference>
<proteinExistence type="inferred from homology"/>
<dbReference type="AlphaFoldDB" id="F2LXS3"/>
<protein>
    <recommendedName>
        <fullName evidence="4">Large ribosomal subunit protein uL15</fullName>
    </recommendedName>
</protein>
<dbReference type="GO" id="GO:0022625">
    <property type="term" value="C:cytosolic large ribosomal subunit"/>
    <property type="evidence" value="ECO:0007669"/>
    <property type="project" value="TreeGrafter"/>
</dbReference>
<dbReference type="Pfam" id="PF00828">
    <property type="entry name" value="Ribosomal_L27A"/>
    <property type="match status" value="1"/>
</dbReference>
<dbReference type="InterPro" id="IPR005749">
    <property type="entry name" value="Ribosomal_uL15_bac-type"/>
</dbReference>
<reference evidence="8 9" key="1">
    <citation type="journal article" date="2011" name="Stand. Genomic Sci.">
        <title>Complete genome sequence of the thermophilic sulfur-reducer Hippea maritima type strain (MH(2)).</title>
        <authorList>
            <person name="Huntemann M."/>
            <person name="Lu M."/>
            <person name="Nolan M."/>
            <person name="Lapidus A."/>
            <person name="Lucas S."/>
            <person name="Hammon N."/>
            <person name="Deshpande S."/>
            <person name="Cheng J.F."/>
            <person name="Tapia R."/>
            <person name="Han C."/>
            <person name="Goodwin L."/>
            <person name="Pitluck S."/>
            <person name="Liolios K."/>
            <person name="Pagani I."/>
            <person name="Ivanova N."/>
            <person name="Ovchinikova G."/>
            <person name="Pati A."/>
            <person name="Chen A."/>
            <person name="Palaniappan K."/>
            <person name="Land M."/>
            <person name="Hauser L."/>
            <person name="Jeffries C.D."/>
            <person name="Detter J.C."/>
            <person name="Brambilla E.M."/>
            <person name="Rohde M."/>
            <person name="Spring S."/>
            <person name="Goker M."/>
            <person name="Woyke T."/>
            <person name="Bristow J."/>
            <person name="Eisen J.A."/>
            <person name="Markowitz V."/>
            <person name="Hugenholtz P."/>
            <person name="Kyrpides N.C."/>
            <person name="Klenk H.P."/>
            <person name="Mavromatis K."/>
        </authorList>
    </citation>
    <scope>NUCLEOTIDE SEQUENCE [LARGE SCALE GENOMIC DNA]</scope>
    <source>
        <strain evidence="9">ATCC 700847 / DSM 10411 / MH2</strain>
    </source>
</reference>
<reference evidence="9" key="2">
    <citation type="submission" date="2011-03" db="EMBL/GenBank/DDBJ databases">
        <title>The complete genome of Hippea maritima DSM 10411.</title>
        <authorList>
            <consortium name="US DOE Joint Genome Institute (JGI-PGF)"/>
            <person name="Lucas S."/>
            <person name="Copeland A."/>
            <person name="Lapidus A."/>
            <person name="Bruce D."/>
            <person name="Goodwin L."/>
            <person name="Pitluck S."/>
            <person name="Peters L."/>
            <person name="Kyrpides N."/>
            <person name="Mavromatis K."/>
            <person name="Pagani I."/>
            <person name="Ivanova N."/>
            <person name="Mikhailova N."/>
            <person name="Lu M."/>
            <person name="Detter J.C."/>
            <person name="Tapia R."/>
            <person name="Han C."/>
            <person name="Land M."/>
            <person name="Hauser L."/>
            <person name="Markowitz V."/>
            <person name="Cheng J.-F."/>
            <person name="Hugenholtz P."/>
            <person name="Woyke T."/>
            <person name="Wu D."/>
            <person name="Spring S."/>
            <person name="Schroeder M."/>
            <person name="Brambilla E."/>
            <person name="Klenk H.-P."/>
            <person name="Eisen J.A."/>
        </authorList>
    </citation>
    <scope>NUCLEOTIDE SEQUENCE [LARGE SCALE GENOMIC DNA]</scope>
    <source>
        <strain evidence="9">ATCC 700847 / DSM 10411 / MH2</strain>
    </source>
</reference>
<evidence type="ECO:0000256" key="3">
    <source>
        <dbReference type="ARBA" id="ARBA00023274"/>
    </source>
</evidence>
<keyword evidence="2 4" id="KW-0689">Ribosomal protein</keyword>
<dbReference type="GO" id="GO:0019843">
    <property type="term" value="F:rRNA binding"/>
    <property type="evidence" value="ECO:0007669"/>
    <property type="project" value="UniProtKB-UniRule"/>
</dbReference>
<feature type="region of interest" description="Disordered" evidence="6">
    <location>
        <begin position="17"/>
        <end position="42"/>
    </location>
</feature>
<evidence type="ECO:0000259" key="7">
    <source>
        <dbReference type="Pfam" id="PF00828"/>
    </source>
</evidence>
<dbReference type="Gene3D" id="3.100.10.10">
    <property type="match status" value="1"/>
</dbReference>
<organism evidence="8 9">
    <name type="scientific">Hippea maritima (strain ATCC 700847 / DSM 10411 / MH2)</name>
    <dbReference type="NCBI Taxonomy" id="760142"/>
    <lineage>
        <taxon>Bacteria</taxon>
        <taxon>Pseudomonadati</taxon>
        <taxon>Campylobacterota</taxon>
        <taxon>Desulfurellia</taxon>
        <taxon>Desulfurellales</taxon>
        <taxon>Hippeaceae</taxon>
        <taxon>Hippea</taxon>
    </lineage>
</organism>
<dbReference type="eggNOG" id="COG0200">
    <property type="taxonomic scope" value="Bacteria"/>
</dbReference>
<feature type="domain" description="Large ribosomal subunit protein uL15/eL18" evidence="7">
    <location>
        <begin position="73"/>
        <end position="141"/>
    </location>
</feature>
<dbReference type="PROSITE" id="PS00475">
    <property type="entry name" value="RIBOSOMAL_L15"/>
    <property type="match status" value="1"/>
</dbReference>
<dbReference type="InterPro" id="IPR001196">
    <property type="entry name" value="Ribosomal_uL15_CS"/>
</dbReference>
<evidence type="ECO:0000256" key="5">
    <source>
        <dbReference type="RuleBase" id="RU003888"/>
    </source>
</evidence>
<evidence type="ECO:0000256" key="2">
    <source>
        <dbReference type="ARBA" id="ARBA00022980"/>
    </source>
</evidence>
<name>F2LXS3_HIPMA</name>
<keyword evidence="3 4" id="KW-0687">Ribonucleoprotein</keyword>
<dbReference type="NCBIfam" id="TIGR01071">
    <property type="entry name" value="rplO_bact"/>
    <property type="match status" value="1"/>
</dbReference>
<dbReference type="HAMAP" id="MF_01341">
    <property type="entry name" value="Ribosomal_uL15"/>
    <property type="match status" value="1"/>
</dbReference>
<dbReference type="PANTHER" id="PTHR12934">
    <property type="entry name" value="50S RIBOSOMAL PROTEIN L15"/>
    <property type="match status" value="1"/>
</dbReference>
<dbReference type="SUPFAM" id="SSF52080">
    <property type="entry name" value="Ribosomal proteins L15p and L18e"/>
    <property type="match status" value="1"/>
</dbReference>
<sequence length="144" mass="15663">MELYELPRIVKDRKRVGRGDSSGWGTTAGKGSKGEKARSGGAKAAYFEGGQTPIYRRLPKRGFKNPFRVEYDVVNLNKLEAICSDGDVVDINYMVQKGLIKGTKPVKVLGNGELTKKITVIADAFSNSAKEKIEKAGGSIEVLQ</sequence>
<evidence type="ECO:0000313" key="8">
    <source>
        <dbReference type="EMBL" id="AEA34314.1"/>
    </source>
</evidence>
<dbReference type="InterPro" id="IPR021131">
    <property type="entry name" value="Ribosomal_uL15/eL18"/>
</dbReference>
<dbReference type="InterPro" id="IPR030878">
    <property type="entry name" value="Ribosomal_uL15"/>
</dbReference>
<comment type="function">
    <text evidence="4">Binds to the 23S rRNA.</text>
</comment>
<dbReference type="InterPro" id="IPR036227">
    <property type="entry name" value="Ribosomal_uL15/eL18_sf"/>
</dbReference>
<dbReference type="HOGENOM" id="CLU_055188_4_1_7"/>
<dbReference type="OrthoDB" id="9810293at2"/>
<dbReference type="STRING" id="760142.Hipma_1358"/>
<comment type="similarity">
    <text evidence="1 4 5">Belongs to the universal ribosomal protein uL15 family.</text>
</comment>
<accession>F2LXS3</accession>
<comment type="subunit">
    <text evidence="4">Part of the 50S ribosomal subunit.</text>
</comment>
<evidence type="ECO:0000256" key="1">
    <source>
        <dbReference type="ARBA" id="ARBA00007320"/>
    </source>
</evidence>
<gene>
    <name evidence="4" type="primary">rplO</name>
    <name evidence="8" type="ordered locus">Hipma_1358</name>
</gene>
<dbReference type="GO" id="GO:0003735">
    <property type="term" value="F:structural constituent of ribosome"/>
    <property type="evidence" value="ECO:0007669"/>
    <property type="project" value="InterPro"/>
</dbReference>
<evidence type="ECO:0000256" key="4">
    <source>
        <dbReference type="HAMAP-Rule" id="MF_01341"/>
    </source>
</evidence>
<dbReference type="RefSeq" id="WP_013682346.1">
    <property type="nucleotide sequence ID" value="NC_015318.1"/>
</dbReference>
<dbReference type="GO" id="GO:0006412">
    <property type="term" value="P:translation"/>
    <property type="evidence" value="ECO:0007669"/>
    <property type="project" value="UniProtKB-UniRule"/>
</dbReference>
<dbReference type="FunCoup" id="F2LXS3">
    <property type="interactions" value="501"/>
</dbReference>
<evidence type="ECO:0000256" key="6">
    <source>
        <dbReference type="SAM" id="MobiDB-lite"/>
    </source>
</evidence>
<keyword evidence="9" id="KW-1185">Reference proteome</keyword>
<dbReference type="Proteomes" id="UP000008139">
    <property type="component" value="Chromosome"/>
</dbReference>
<dbReference type="KEGG" id="hmr:Hipma_1358"/>
<dbReference type="EMBL" id="CP002606">
    <property type="protein sequence ID" value="AEA34314.1"/>
    <property type="molecule type" value="Genomic_DNA"/>
</dbReference>